<reference evidence="1 2" key="1">
    <citation type="submission" date="2021-06" db="EMBL/GenBank/DDBJ databases">
        <title>Genome sequence of Babesia caballi.</title>
        <authorList>
            <person name="Yamagishi J."/>
            <person name="Kidaka T."/>
            <person name="Ochi A."/>
        </authorList>
    </citation>
    <scope>NUCLEOTIDE SEQUENCE [LARGE SCALE GENOMIC DNA]</scope>
    <source>
        <strain evidence="1">USDA-D6B2</strain>
    </source>
</reference>
<dbReference type="Proteomes" id="UP001497744">
    <property type="component" value="Unassembled WGS sequence"/>
</dbReference>
<accession>A0AAV4M1I9</accession>
<keyword evidence="2" id="KW-1185">Reference proteome</keyword>
<gene>
    <name evidence="1" type="ORF">BcabD6B2_57670</name>
</gene>
<protein>
    <submittedName>
        <fullName evidence="1">Uncharacterized protein</fullName>
    </submittedName>
</protein>
<dbReference type="EMBL" id="BPLF01000006">
    <property type="protein sequence ID" value="GIX66331.1"/>
    <property type="molecule type" value="Genomic_DNA"/>
</dbReference>
<proteinExistence type="predicted"/>
<dbReference type="GeneID" id="94197812"/>
<sequence length="414" mass="47769">MAAIWSIGRHHADALILNLQQEHPPPGVDVFEGTLYNGGLYRMFHEKSGNVDMIAYGRQLLTHFLLFPTVGRNVYVEHFQTPERTFVAVKVTFEETVHIFRSNYEIMGDFITKVNSEEKNKHVKGVFLPVDLANRLRHPYIFEEISRTPVNEHTFTTASRGKKGEALGISSRSRRSMKYYLKPIINIFGSPKSKDDPPTSLYVNSSKVKITQERRLVVDIWRQVGVREYTIVIPDPSKEVFKPQNLVRQHDYVFQPPRPVFDQLLHKQIVVDVSSTSTQEREVFILSNLRRGDWLYSQYAVVPHEDQAKRFVSVKDSAIDMDIYQVEGDQFVTHVEVFKHIEQGWQYVVVHIQLKAGYVSTDVTKIYKRVVDEVTTGYFDMEFLGTDMFLEMLHNISSEPQPSDVAADVEEIEG</sequence>
<dbReference type="RefSeq" id="XP_067718400.1">
    <property type="nucleotide sequence ID" value="XM_067862299.1"/>
</dbReference>
<dbReference type="AlphaFoldDB" id="A0AAV4M1I9"/>
<evidence type="ECO:0000313" key="2">
    <source>
        <dbReference type="Proteomes" id="UP001497744"/>
    </source>
</evidence>
<organism evidence="1 2">
    <name type="scientific">Babesia caballi</name>
    <dbReference type="NCBI Taxonomy" id="5871"/>
    <lineage>
        <taxon>Eukaryota</taxon>
        <taxon>Sar</taxon>
        <taxon>Alveolata</taxon>
        <taxon>Apicomplexa</taxon>
        <taxon>Aconoidasida</taxon>
        <taxon>Piroplasmida</taxon>
        <taxon>Babesiidae</taxon>
        <taxon>Babesia</taxon>
    </lineage>
</organism>
<evidence type="ECO:0000313" key="1">
    <source>
        <dbReference type="EMBL" id="GIX66331.1"/>
    </source>
</evidence>
<name>A0AAV4M1I9_BABCB</name>
<comment type="caution">
    <text evidence="1">The sequence shown here is derived from an EMBL/GenBank/DDBJ whole genome shotgun (WGS) entry which is preliminary data.</text>
</comment>